<dbReference type="CDD" id="cd02510">
    <property type="entry name" value="pp-GalNAc-T"/>
    <property type="match status" value="1"/>
</dbReference>
<dbReference type="SUPFAM" id="SSF56112">
    <property type="entry name" value="Protein kinase-like (PK-like)"/>
    <property type="match status" value="1"/>
</dbReference>
<keyword evidence="8" id="KW-0723">Serine/threonine-protein kinase</keyword>
<dbReference type="Gene3D" id="3.30.200.20">
    <property type="entry name" value="Phosphorylase Kinase, domain 1"/>
    <property type="match status" value="1"/>
</dbReference>
<evidence type="ECO:0000256" key="25">
    <source>
        <dbReference type="ARBA" id="ARBA00030737"/>
    </source>
</evidence>
<evidence type="ECO:0000256" key="4">
    <source>
        <dbReference type="ARBA" id="ARBA00005680"/>
    </source>
</evidence>
<evidence type="ECO:0000256" key="30">
    <source>
        <dbReference type="SAM" id="MobiDB-lite"/>
    </source>
</evidence>
<feature type="binding site" evidence="29">
    <location>
        <position position="694"/>
    </location>
    <ligand>
        <name>ATP</name>
        <dbReference type="ChEBI" id="CHEBI:30616"/>
    </ligand>
</feature>
<comment type="subcellular location">
    <subcellularLocation>
        <location evidence="1">Cytoplasm</location>
        <location evidence="1">Cytoskeleton</location>
        <location evidence="1">Spindle</location>
    </subcellularLocation>
    <subcellularLocation>
        <location evidence="2">Golgi apparatus membrane</location>
        <topology evidence="2">Single-pass type II membrane protein</topology>
    </subcellularLocation>
    <subcellularLocation>
        <location evidence="3">Nucleus</location>
        <location evidence="3">Nucleolus</location>
    </subcellularLocation>
</comment>
<evidence type="ECO:0000256" key="22">
    <source>
        <dbReference type="ARBA" id="ARBA00023212"/>
    </source>
</evidence>
<keyword evidence="21" id="KW-0325">Glycoprotein</keyword>
<keyword evidence="13" id="KW-0418">Kinase</keyword>
<evidence type="ECO:0000256" key="21">
    <source>
        <dbReference type="ARBA" id="ARBA00023180"/>
    </source>
</evidence>
<dbReference type="Gene3D" id="1.10.510.10">
    <property type="entry name" value="Transferase(Phosphotransferase) domain 1"/>
    <property type="match status" value="1"/>
</dbReference>
<keyword evidence="10" id="KW-0812">Transmembrane</keyword>
<dbReference type="GO" id="GO:0000139">
    <property type="term" value="C:Golgi membrane"/>
    <property type="evidence" value="ECO:0007669"/>
    <property type="project" value="UniProtKB-SubCell"/>
</dbReference>
<dbReference type="GO" id="GO:0004674">
    <property type="term" value="F:protein serine/threonine kinase activity"/>
    <property type="evidence" value="ECO:0007669"/>
    <property type="project" value="UniProtKB-KW"/>
</dbReference>
<dbReference type="PROSITE" id="PS50198">
    <property type="entry name" value="PPIC_PPIASE_2"/>
    <property type="match status" value="1"/>
</dbReference>
<evidence type="ECO:0000256" key="10">
    <source>
        <dbReference type="ARBA" id="ARBA00022692"/>
    </source>
</evidence>
<keyword evidence="15" id="KW-0735">Signal-anchor</keyword>
<keyword evidence="22" id="KW-0206">Cytoskeleton</keyword>
<keyword evidence="16" id="KW-1133">Transmembrane helix</keyword>
<dbReference type="PANTHER" id="PTHR11675">
    <property type="entry name" value="N-ACETYLGALACTOSAMINYLTRANSFERASE"/>
    <property type="match status" value="1"/>
</dbReference>
<dbReference type="EMBL" id="CAJNOR010004769">
    <property type="protein sequence ID" value="CAF1526280.1"/>
    <property type="molecule type" value="Genomic_DNA"/>
</dbReference>
<dbReference type="FunFam" id="3.10.50.40:FF:000015">
    <property type="entry name" value="Peptidyl-prolyl cis-trans isomerase"/>
    <property type="match status" value="1"/>
</dbReference>
<evidence type="ECO:0000256" key="7">
    <source>
        <dbReference type="ARBA" id="ARBA00022490"/>
    </source>
</evidence>
<evidence type="ECO:0000256" key="20">
    <source>
        <dbReference type="ARBA" id="ARBA00023157"/>
    </source>
</evidence>
<keyword evidence="18" id="KW-0238">DNA-binding</keyword>
<evidence type="ECO:0000256" key="5">
    <source>
        <dbReference type="ARBA" id="ARBA00010242"/>
    </source>
</evidence>
<evidence type="ECO:0000256" key="15">
    <source>
        <dbReference type="ARBA" id="ARBA00022968"/>
    </source>
</evidence>
<evidence type="ECO:0000313" key="33">
    <source>
        <dbReference type="EMBL" id="CAF1526280.1"/>
    </source>
</evidence>
<dbReference type="InterPro" id="IPR017441">
    <property type="entry name" value="Protein_kinase_ATP_BS"/>
</dbReference>
<evidence type="ECO:0000259" key="31">
    <source>
        <dbReference type="PROSITE" id="PS50011"/>
    </source>
</evidence>
<keyword evidence="12 29" id="KW-0547">Nucleotide-binding</keyword>
<dbReference type="GO" id="GO:0003677">
    <property type="term" value="F:DNA binding"/>
    <property type="evidence" value="ECO:0007669"/>
    <property type="project" value="UniProtKB-KW"/>
</dbReference>
<evidence type="ECO:0000256" key="12">
    <source>
        <dbReference type="ARBA" id="ARBA00022741"/>
    </source>
</evidence>
<evidence type="ECO:0000256" key="2">
    <source>
        <dbReference type="ARBA" id="ARBA00004323"/>
    </source>
</evidence>
<keyword evidence="17" id="KW-0333">Golgi apparatus</keyword>
<evidence type="ECO:0000256" key="28">
    <source>
        <dbReference type="PROSITE-ProRule" id="PRU00278"/>
    </source>
</evidence>
<organism evidence="33 34">
    <name type="scientific">Adineta ricciae</name>
    <name type="common">Rotifer</name>
    <dbReference type="NCBI Taxonomy" id="249248"/>
    <lineage>
        <taxon>Eukaryota</taxon>
        <taxon>Metazoa</taxon>
        <taxon>Spiralia</taxon>
        <taxon>Gnathifera</taxon>
        <taxon>Rotifera</taxon>
        <taxon>Eurotatoria</taxon>
        <taxon>Bdelloidea</taxon>
        <taxon>Adinetida</taxon>
        <taxon>Adinetidae</taxon>
        <taxon>Adineta</taxon>
    </lineage>
</organism>
<evidence type="ECO:0000256" key="1">
    <source>
        <dbReference type="ARBA" id="ARBA00004186"/>
    </source>
</evidence>
<dbReference type="Pfam" id="PF00652">
    <property type="entry name" value="Ricin_B_lectin"/>
    <property type="match status" value="1"/>
</dbReference>
<dbReference type="GO" id="GO:0005819">
    <property type="term" value="C:spindle"/>
    <property type="evidence" value="ECO:0007669"/>
    <property type="project" value="UniProtKB-SubCell"/>
</dbReference>
<dbReference type="Gene3D" id="3.10.50.40">
    <property type="match status" value="1"/>
</dbReference>
<evidence type="ECO:0000256" key="26">
    <source>
        <dbReference type="ARBA" id="ARBA00031249"/>
    </source>
</evidence>
<keyword evidence="28" id="KW-0697">Rotamase</keyword>
<proteinExistence type="inferred from homology"/>
<evidence type="ECO:0000256" key="17">
    <source>
        <dbReference type="ARBA" id="ARBA00023034"/>
    </source>
</evidence>
<evidence type="ECO:0000256" key="8">
    <source>
        <dbReference type="ARBA" id="ARBA00022527"/>
    </source>
</evidence>
<dbReference type="Pfam" id="PF00535">
    <property type="entry name" value="Glycos_transf_2"/>
    <property type="match status" value="1"/>
</dbReference>
<dbReference type="FunFam" id="1.10.510.10:FF:000624">
    <property type="entry name" value="Mitogen-activated protein kinase"/>
    <property type="match status" value="1"/>
</dbReference>
<dbReference type="GO" id="GO:0003755">
    <property type="term" value="F:peptidyl-prolyl cis-trans isomerase activity"/>
    <property type="evidence" value="ECO:0007669"/>
    <property type="project" value="UniProtKB-KW"/>
</dbReference>
<dbReference type="GO" id="GO:0006493">
    <property type="term" value="P:protein O-linked glycosylation"/>
    <property type="evidence" value="ECO:0007669"/>
    <property type="project" value="TreeGrafter"/>
</dbReference>
<accession>A0A815V9C8</accession>
<dbReference type="Pfam" id="PF13616">
    <property type="entry name" value="Rotamase_3"/>
    <property type="match status" value="1"/>
</dbReference>
<feature type="domain" description="PpiC" evidence="32">
    <location>
        <begin position="28"/>
        <end position="121"/>
    </location>
</feature>
<dbReference type="Proteomes" id="UP000663828">
    <property type="component" value="Unassembled WGS sequence"/>
</dbReference>
<dbReference type="PROSITE" id="PS00108">
    <property type="entry name" value="PROTEIN_KINASE_ST"/>
    <property type="match status" value="1"/>
</dbReference>
<evidence type="ECO:0000256" key="11">
    <source>
        <dbReference type="ARBA" id="ARBA00022734"/>
    </source>
</evidence>
<dbReference type="Gene3D" id="2.80.10.50">
    <property type="match status" value="1"/>
</dbReference>
<dbReference type="InterPro" id="IPR000772">
    <property type="entry name" value="Ricin_B_lectin"/>
</dbReference>
<dbReference type="PROSITE" id="PS50011">
    <property type="entry name" value="PROTEIN_KINASE_DOM"/>
    <property type="match status" value="1"/>
</dbReference>
<sequence length="1053" mass="120075">MSGKKGKSKGASADDDSGEASGGGSKGGNSVKVRHILCEKQSKALEALEKLNNGMKFDEVARTYSEDKARHGGDLGWMTRGSMVGEFQDAAFALPVSTLAKPVISSLVKTKFGYHIIMVDDEVIVRIKSHPRVKIYERTTATMKKPFRSVREEIVEIDGKQVKRIDWHDYESIERENARTGIGEGGAGVEPSAQERNSAEFKRLYRDNGFNAFISNNISLDRSVKDIRHPDCKKRLYLAELPTVSIVVPVHDEHLTTLIRMIHSILNRTPAHLLQEIILVDDKSRKEELKGLLDERISVLQKTRVIRLQKREGLVRARIAGAREAKGEVLIFFDSHVEVNINWLPPLIEPIALNYKTSVCPFIDIIKWENFAYIAQDEGARGAFDWSLYYKRLPLLPSSAQSPSEPFDNPVMAGGLFAISSKWFWELGGYDEGLDIWGGEQYELSFKIWQCGGRLVDAPCSRVGHIYRQFNPHGGFALGDYLSRNHKRVAAVWMDEYAEYVYKRNEHMRNLDPGNIEKQLVIRKKLDCKPFKWFMEHVAFDLPQYYPPVPLPPYATGEIRSMVSSLCIDTKFGGEHATFGLDRCLRDHRDRSGEQQFELSWRQDIRPNGRELCFDVPQQEKRTPVILFNCHGMRGNQHFIYDFKSFHIIHVSTHLCLDCDLENVYELGEIIGQGAYGCVFKSRNVATNETVAIKRMSMLRTREGLPPSVIREAALLKRVGKVGCDNLICLKEVFSEQFSVDQQNIYFIFEYVEQDLERYLKIHNLLHIDQIRNFTQQLLTAVSVLHSHSIFHRDIKPQNILITNNGILKLADFGLAREYHEHKVFTTVVVTMWYRAPEILLSSPYCTSADMWSVGCILGEMALGRPLFSAKSETRQLRRIIHLLGLPIETDWPQDSHIGRQAFENCRQPIITLERLVRLPDSCAFDLLRSLLSFNQSLRPTANRALDHHFFRRTDHTSCTVTWSSEDIAEAAAAVPNIDAYIDGDLATNIDNDQRIENSCSRHDLIDPSYYYQSWSSPDDEQHMLTINSHMSSAAGDVPQSPIDILSWWPDSP</sequence>
<dbReference type="PANTHER" id="PTHR11675:SF134">
    <property type="entry name" value="N-ACETYLGALACTOSAMINYLTRANSFERASE 4-RELATED"/>
    <property type="match status" value="1"/>
</dbReference>
<keyword evidence="19" id="KW-0472">Membrane</keyword>
<dbReference type="GO" id="GO:0004653">
    <property type="term" value="F:polypeptide N-acetylgalactosaminyltransferase activity"/>
    <property type="evidence" value="ECO:0007669"/>
    <property type="project" value="TreeGrafter"/>
</dbReference>
<dbReference type="GO" id="GO:0005524">
    <property type="term" value="F:ATP binding"/>
    <property type="evidence" value="ECO:0007669"/>
    <property type="project" value="UniProtKB-UniRule"/>
</dbReference>
<keyword evidence="11" id="KW-0430">Lectin</keyword>
<evidence type="ECO:0000256" key="13">
    <source>
        <dbReference type="ARBA" id="ARBA00022777"/>
    </source>
</evidence>
<dbReference type="InterPro" id="IPR001173">
    <property type="entry name" value="Glyco_trans_2-like"/>
</dbReference>
<keyword evidence="34" id="KW-1185">Reference proteome</keyword>
<dbReference type="GO" id="GO:0005730">
    <property type="term" value="C:nucleolus"/>
    <property type="evidence" value="ECO:0007669"/>
    <property type="project" value="UniProtKB-SubCell"/>
</dbReference>
<protein>
    <recommendedName>
        <fullName evidence="6">Peptidyl-prolyl cis-trans isomerase NIMA-interacting 4</fullName>
    </recommendedName>
    <alternativeName>
        <fullName evidence="25">Parvulin-14</fullName>
    </alternativeName>
    <alternativeName>
        <fullName evidence="27">Peptidyl-prolyl cis-trans isomerase Pin4</fullName>
    </alternativeName>
    <alternativeName>
        <fullName evidence="26">Rotamase Pin4</fullName>
    </alternativeName>
</protein>
<name>A0A815V9C8_ADIRI</name>
<feature type="domain" description="Protein kinase" evidence="31">
    <location>
        <begin position="665"/>
        <end position="951"/>
    </location>
</feature>
<dbReference type="PROSITE" id="PS00107">
    <property type="entry name" value="PROTEIN_KINASE_ATP"/>
    <property type="match status" value="1"/>
</dbReference>
<evidence type="ECO:0000256" key="16">
    <source>
        <dbReference type="ARBA" id="ARBA00022989"/>
    </source>
</evidence>
<dbReference type="InterPro" id="IPR035992">
    <property type="entry name" value="Ricin_B-like_lectins"/>
</dbReference>
<dbReference type="InterPro" id="IPR008271">
    <property type="entry name" value="Ser/Thr_kinase_AS"/>
</dbReference>
<keyword evidence="7" id="KW-0963">Cytoplasm</keyword>
<evidence type="ECO:0000259" key="32">
    <source>
        <dbReference type="PROSITE" id="PS50198"/>
    </source>
</evidence>
<dbReference type="SMART" id="SM00458">
    <property type="entry name" value="RICIN"/>
    <property type="match status" value="1"/>
</dbReference>
<dbReference type="SMART" id="SM00220">
    <property type="entry name" value="S_TKc"/>
    <property type="match status" value="1"/>
</dbReference>
<evidence type="ECO:0000256" key="18">
    <source>
        <dbReference type="ARBA" id="ARBA00023125"/>
    </source>
</evidence>
<dbReference type="CDD" id="cd23439">
    <property type="entry name" value="beta-trefoil_Ricin_GALNT10-like"/>
    <property type="match status" value="1"/>
</dbReference>
<evidence type="ECO:0000256" key="6">
    <source>
        <dbReference type="ARBA" id="ARBA00019953"/>
    </source>
</evidence>
<dbReference type="SUPFAM" id="SSF53448">
    <property type="entry name" value="Nucleotide-diphospho-sugar transferases"/>
    <property type="match status" value="1"/>
</dbReference>
<dbReference type="PROSITE" id="PS50231">
    <property type="entry name" value="RICIN_B_LECTIN"/>
    <property type="match status" value="1"/>
</dbReference>
<keyword evidence="24" id="KW-0539">Nucleus</keyword>
<dbReference type="Gene3D" id="3.90.550.10">
    <property type="entry name" value="Spore Coat Polysaccharide Biosynthesis Protein SpsA, Chain A"/>
    <property type="match status" value="1"/>
</dbReference>
<feature type="region of interest" description="Disordered" evidence="30">
    <location>
        <begin position="1"/>
        <end position="28"/>
    </location>
</feature>
<reference evidence="33" key="1">
    <citation type="submission" date="2021-02" db="EMBL/GenBank/DDBJ databases">
        <authorList>
            <person name="Nowell W R."/>
        </authorList>
    </citation>
    <scope>NUCLEOTIDE SEQUENCE</scope>
</reference>
<dbReference type="AlphaFoldDB" id="A0A815V9C8"/>
<comment type="caution">
    <text evidence="33">The sequence shown here is derived from an EMBL/GenBank/DDBJ whole genome shotgun (WGS) entry which is preliminary data.</text>
</comment>
<keyword evidence="23 28" id="KW-0413">Isomerase</keyword>
<dbReference type="GO" id="GO:0030246">
    <property type="term" value="F:carbohydrate binding"/>
    <property type="evidence" value="ECO:0007669"/>
    <property type="project" value="UniProtKB-KW"/>
</dbReference>
<keyword evidence="14 29" id="KW-0067">ATP-binding</keyword>
<dbReference type="SUPFAM" id="SSF50370">
    <property type="entry name" value="Ricin B-like lectins"/>
    <property type="match status" value="1"/>
</dbReference>
<evidence type="ECO:0000313" key="34">
    <source>
        <dbReference type="Proteomes" id="UP000663828"/>
    </source>
</evidence>
<comment type="similarity">
    <text evidence="4">Belongs to the glycosyltransferase 2 family. GalNAc-T subfamily.</text>
</comment>
<dbReference type="Pfam" id="PF00069">
    <property type="entry name" value="Pkinase"/>
    <property type="match status" value="1"/>
</dbReference>
<dbReference type="InterPro" id="IPR000719">
    <property type="entry name" value="Prot_kinase_dom"/>
</dbReference>
<evidence type="ECO:0000256" key="29">
    <source>
        <dbReference type="PROSITE-ProRule" id="PRU10141"/>
    </source>
</evidence>
<keyword evidence="20" id="KW-1015">Disulfide bond</keyword>
<evidence type="ECO:0000256" key="9">
    <source>
        <dbReference type="ARBA" id="ARBA00022679"/>
    </source>
</evidence>
<evidence type="ECO:0000256" key="23">
    <source>
        <dbReference type="ARBA" id="ARBA00023235"/>
    </source>
</evidence>
<keyword evidence="9" id="KW-0808">Transferase</keyword>
<dbReference type="SUPFAM" id="SSF54534">
    <property type="entry name" value="FKBP-like"/>
    <property type="match status" value="1"/>
</dbReference>
<evidence type="ECO:0000256" key="3">
    <source>
        <dbReference type="ARBA" id="ARBA00004604"/>
    </source>
</evidence>
<dbReference type="InterPro" id="IPR011009">
    <property type="entry name" value="Kinase-like_dom_sf"/>
</dbReference>
<dbReference type="InterPro" id="IPR045885">
    <property type="entry name" value="GalNAc-T"/>
</dbReference>
<dbReference type="FunFam" id="3.90.550.10:FF:000029">
    <property type="entry name" value="Polypeptide N-acetylgalactosaminyltransferase"/>
    <property type="match status" value="1"/>
</dbReference>
<evidence type="ECO:0000256" key="19">
    <source>
        <dbReference type="ARBA" id="ARBA00023136"/>
    </source>
</evidence>
<gene>
    <name evidence="33" type="ORF">XAT740_LOCUS41131</name>
</gene>
<evidence type="ECO:0000256" key="27">
    <source>
        <dbReference type="ARBA" id="ARBA00033465"/>
    </source>
</evidence>
<evidence type="ECO:0000256" key="14">
    <source>
        <dbReference type="ARBA" id="ARBA00022840"/>
    </source>
</evidence>
<dbReference type="InterPro" id="IPR046357">
    <property type="entry name" value="PPIase_dom_sf"/>
</dbReference>
<dbReference type="InterPro" id="IPR000297">
    <property type="entry name" value="PPIase_PpiC"/>
</dbReference>
<evidence type="ECO:0000256" key="24">
    <source>
        <dbReference type="ARBA" id="ARBA00023242"/>
    </source>
</evidence>
<dbReference type="InterPro" id="IPR029044">
    <property type="entry name" value="Nucleotide-diphossugar_trans"/>
</dbReference>
<comment type="similarity">
    <text evidence="5">Belongs to the PpiC/parvulin rotamase family. PIN4 subfamily.</text>
</comment>